<comment type="caution">
    <text evidence="3">The sequence shown here is derived from an EMBL/GenBank/DDBJ whole genome shotgun (WGS) entry which is preliminary data.</text>
</comment>
<name>A0A9K3GG72_9EUKA</name>
<evidence type="ECO:0000256" key="1">
    <source>
        <dbReference type="SAM" id="MobiDB-lite"/>
    </source>
</evidence>
<protein>
    <submittedName>
        <fullName evidence="3">Uncharacterized protein</fullName>
    </submittedName>
</protein>
<evidence type="ECO:0000313" key="3">
    <source>
        <dbReference type="EMBL" id="GIQ81435.1"/>
    </source>
</evidence>
<organism evidence="3 4">
    <name type="scientific">Kipferlia bialata</name>
    <dbReference type="NCBI Taxonomy" id="797122"/>
    <lineage>
        <taxon>Eukaryota</taxon>
        <taxon>Metamonada</taxon>
        <taxon>Carpediemonas-like organisms</taxon>
        <taxon>Kipferlia</taxon>
    </lineage>
</organism>
<keyword evidence="2" id="KW-0812">Transmembrane</keyword>
<keyword evidence="4" id="KW-1185">Reference proteome</keyword>
<dbReference type="EMBL" id="BDIP01000392">
    <property type="protein sequence ID" value="GIQ81435.1"/>
    <property type="molecule type" value="Genomic_DNA"/>
</dbReference>
<proteinExistence type="predicted"/>
<evidence type="ECO:0000256" key="2">
    <source>
        <dbReference type="SAM" id="Phobius"/>
    </source>
</evidence>
<feature type="transmembrane region" description="Helical" evidence="2">
    <location>
        <begin position="378"/>
        <end position="400"/>
    </location>
</feature>
<reference evidence="3 4" key="1">
    <citation type="journal article" date="2018" name="PLoS ONE">
        <title>The draft genome of Kipferlia bialata reveals reductive genome evolution in fornicate parasites.</title>
        <authorList>
            <person name="Tanifuji G."/>
            <person name="Takabayashi S."/>
            <person name="Kume K."/>
            <person name="Takagi M."/>
            <person name="Nakayama T."/>
            <person name="Kamikawa R."/>
            <person name="Inagaki Y."/>
            <person name="Hashimoto T."/>
        </authorList>
    </citation>
    <scope>NUCLEOTIDE SEQUENCE [LARGE SCALE GENOMIC DNA]</scope>
    <source>
        <strain evidence="3">NY0173</strain>
    </source>
</reference>
<feature type="region of interest" description="Disordered" evidence="1">
    <location>
        <begin position="106"/>
        <end position="129"/>
    </location>
</feature>
<sequence length="413" mass="44116">MDIHFLHGSLDLFTLSVPRDMAPSTHISALAPRISAAISATLRDMAEDTDSDTDADGGIGECVALSHLFHVNHVEVHPSTPLAFLLTYVNMGVVEVNVSSVEAEVEEEERERERQTQVPVGTLHFPTPNPTPLATLPPTFDLDPAAVIVSGGAVNVLSRDRRAVVTVVGGKVVQSVMVDTAAIPKGEHVVCTQIGSGGHTDSLLYELDNIGVVPNGLCIKVLWKNGGDVHFGCNYVAGSSNGVTVPLVGPSDSLTHINMSDDLFASLDQTYIFTSDTPYRGMHIEGLACDLEEGDSLTLFASDCNVASEVTHDNTYATILGGYTYDTEWDLSGFDSNQGTCIALHVHTGGVYDRTLDFSYQLVSPDTPYVPDDPPSLLWLWVLIGVVVTAGAVAGGCVLWKKKQSGVERQALV</sequence>
<accession>A0A9K3GG72</accession>
<evidence type="ECO:0000313" key="4">
    <source>
        <dbReference type="Proteomes" id="UP000265618"/>
    </source>
</evidence>
<gene>
    <name evidence="3" type="ORF">KIPB_002393</name>
</gene>
<dbReference type="AlphaFoldDB" id="A0A9K3GG72"/>
<dbReference type="Proteomes" id="UP000265618">
    <property type="component" value="Unassembled WGS sequence"/>
</dbReference>
<keyword evidence="2" id="KW-1133">Transmembrane helix</keyword>
<keyword evidence="2" id="KW-0472">Membrane</keyword>